<organism evidence="2 3">
    <name type="scientific">Tanacetum coccineum</name>
    <dbReference type="NCBI Taxonomy" id="301880"/>
    <lineage>
        <taxon>Eukaryota</taxon>
        <taxon>Viridiplantae</taxon>
        <taxon>Streptophyta</taxon>
        <taxon>Embryophyta</taxon>
        <taxon>Tracheophyta</taxon>
        <taxon>Spermatophyta</taxon>
        <taxon>Magnoliopsida</taxon>
        <taxon>eudicotyledons</taxon>
        <taxon>Gunneridae</taxon>
        <taxon>Pentapetalae</taxon>
        <taxon>asterids</taxon>
        <taxon>campanulids</taxon>
        <taxon>Asterales</taxon>
        <taxon>Asteraceae</taxon>
        <taxon>Asteroideae</taxon>
        <taxon>Anthemideae</taxon>
        <taxon>Anthemidinae</taxon>
        <taxon>Tanacetum</taxon>
    </lineage>
</organism>
<sequence length="334" mass="37100">MDGCTKGPQLEEGENLNTGALGTGRTPPRGTSAPAGQAQGGPSPAFVKENIDVLRTMIKELDNRGQEKVTPRKLFNEESGEAGSKNSQTSPSAEEVGGYSSDGSSRSRSRGRLRSARKNQKNVSKKKGITKSHRSVRSEARSKSKSKSVKSKPQPVRASRRKSSSDSGYDTASDSGSGDLSMPYRRPKPIPPNVRVYEGNKDPEDRLSIFSAVAEQEEWPMPVWCKMFRQTLSGSARNWFDSLDPKSVDGFEERSSKFLEEFSQQKKDRVRAFIKGETATDTTEATRSPRWEKSAGKASWSENQNRPRNRSHRRGKEETWGPVLLMLEEKASHF</sequence>
<dbReference type="Proteomes" id="UP001151760">
    <property type="component" value="Unassembled WGS sequence"/>
</dbReference>
<evidence type="ECO:0000313" key="2">
    <source>
        <dbReference type="EMBL" id="GJT70335.1"/>
    </source>
</evidence>
<dbReference type="PANTHER" id="PTHR33223">
    <property type="entry name" value="CCHC-TYPE DOMAIN-CONTAINING PROTEIN"/>
    <property type="match status" value="1"/>
</dbReference>
<feature type="region of interest" description="Disordered" evidence="1">
    <location>
        <begin position="1"/>
        <end position="49"/>
    </location>
</feature>
<dbReference type="EMBL" id="BQNB010018067">
    <property type="protein sequence ID" value="GJT70335.1"/>
    <property type="molecule type" value="Genomic_DNA"/>
</dbReference>
<comment type="caution">
    <text evidence="2">The sequence shown here is derived from an EMBL/GenBank/DDBJ whole genome shotgun (WGS) entry which is preliminary data.</text>
</comment>
<feature type="region of interest" description="Disordered" evidence="1">
    <location>
        <begin position="61"/>
        <end position="201"/>
    </location>
</feature>
<accession>A0ABQ5G5C1</accession>
<keyword evidence="3" id="KW-1185">Reference proteome</keyword>
<reference evidence="2" key="1">
    <citation type="journal article" date="2022" name="Int. J. Mol. Sci.">
        <title>Draft Genome of Tanacetum Coccineum: Genomic Comparison of Closely Related Tanacetum-Family Plants.</title>
        <authorList>
            <person name="Yamashiro T."/>
            <person name="Shiraishi A."/>
            <person name="Nakayama K."/>
            <person name="Satake H."/>
        </authorList>
    </citation>
    <scope>NUCLEOTIDE SEQUENCE</scope>
</reference>
<evidence type="ECO:0000256" key="1">
    <source>
        <dbReference type="SAM" id="MobiDB-lite"/>
    </source>
</evidence>
<feature type="compositionally biased region" description="Polar residues" evidence="1">
    <location>
        <begin position="165"/>
        <end position="178"/>
    </location>
</feature>
<feature type="compositionally biased region" description="Basic residues" evidence="1">
    <location>
        <begin position="107"/>
        <end position="135"/>
    </location>
</feature>
<evidence type="ECO:0008006" key="4">
    <source>
        <dbReference type="Google" id="ProtNLM"/>
    </source>
</evidence>
<feature type="region of interest" description="Disordered" evidence="1">
    <location>
        <begin position="273"/>
        <end position="322"/>
    </location>
</feature>
<protein>
    <recommendedName>
        <fullName evidence="4">Reverse transcriptase domain-containing protein</fullName>
    </recommendedName>
</protein>
<gene>
    <name evidence="2" type="ORF">Tco_1029621</name>
</gene>
<evidence type="ECO:0000313" key="3">
    <source>
        <dbReference type="Proteomes" id="UP001151760"/>
    </source>
</evidence>
<proteinExistence type="predicted"/>
<feature type="compositionally biased region" description="Low complexity" evidence="1">
    <location>
        <begin position="97"/>
        <end position="106"/>
    </location>
</feature>
<feature type="compositionally biased region" description="Basic and acidic residues" evidence="1">
    <location>
        <begin position="61"/>
        <end position="76"/>
    </location>
</feature>
<name>A0ABQ5G5C1_9ASTR</name>
<dbReference type="PANTHER" id="PTHR33223:SF11">
    <property type="entry name" value="ELEMENT PROTEIN, PUTATIVE-RELATED"/>
    <property type="match status" value="1"/>
</dbReference>
<reference evidence="2" key="2">
    <citation type="submission" date="2022-01" db="EMBL/GenBank/DDBJ databases">
        <authorList>
            <person name="Yamashiro T."/>
            <person name="Shiraishi A."/>
            <person name="Satake H."/>
            <person name="Nakayama K."/>
        </authorList>
    </citation>
    <scope>NUCLEOTIDE SEQUENCE</scope>
</reference>